<keyword evidence="1" id="KW-0808">Transferase</keyword>
<proteinExistence type="inferred from homology"/>
<accession>A0AB37IGF4</accession>
<evidence type="ECO:0000313" key="3">
    <source>
        <dbReference type="EMBL" id="RBT68535.1"/>
    </source>
</evidence>
<dbReference type="SUPFAM" id="SSF53383">
    <property type="entry name" value="PLP-dependent transferases"/>
    <property type="match status" value="1"/>
</dbReference>
<comment type="similarity">
    <text evidence="1">Belongs to the class-I pyridoxal-phosphate-dependent aminotransferase family.</text>
</comment>
<dbReference type="PANTHER" id="PTHR43510:SF1">
    <property type="entry name" value="AMINOTRANSFERASE FUNCTION, HYPOTHETICAL (EUROFUNG)"/>
    <property type="match status" value="1"/>
</dbReference>
<comment type="cofactor">
    <cofactor evidence="1">
        <name>pyridoxal 5'-phosphate</name>
        <dbReference type="ChEBI" id="CHEBI:597326"/>
    </cofactor>
</comment>
<name>A0AB37IGF4_ENTHR</name>
<feature type="domain" description="Aminotransferase class I/classII large" evidence="2">
    <location>
        <begin position="79"/>
        <end position="387"/>
    </location>
</feature>
<keyword evidence="1" id="KW-0032">Aminotransferase</keyword>
<dbReference type="InterPro" id="IPR015424">
    <property type="entry name" value="PyrdxlP-dep_Trfase"/>
</dbReference>
<dbReference type="InterPro" id="IPR004838">
    <property type="entry name" value="NHTrfase_class1_PyrdxlP-BS"/>
</dbReference>
<reference evidence="3 4" key="1">
    <citation type="submission" date="2015-06" db="EMBL/GenBank/DDBJ databases">
        <title>The Genome Sequence of Enterococcus hirae 88EA1.</title>
        <authorList>
            <consortium name="The Broad Institute Genomics Platform"/>
            <consortium name="The Broad Institute Genome Sequencing Center for Infectious Disease"/>
            <person name="Earl A.M."/>
            <person name="Van Tyne D."/>
            <person name="Lebreton F."/>
            <person name="Saavedra J.T."/>
            <person name="Gilmore M.S."/>
            <person name="Manson McGuire A."/>
            <person name="Clock S."/>
            <person name="Crupain M."/>
            <person name="Rangan U."/>
            <person name="Young S."/>
            <person name="Abouelleil A."/>
            <person name="Cao P."/>
            <person name="Chapman S.B."/>
            <person name="Griggs A."/>
            <person name="Priest M."/>
            <person name="Shea T."/>
            <person name="Wortman J."/>
            <person name="Nusbaum C."/>
            <person name="Birren B."/>
        </authorList>
    </citation>
    <scope>NUCLEOTIDE SEQUENCE [LARGE SCALE GENOMIC DNA]</scope>
    <source>
        <strain evidence="3 4">88EA1</strain>
    </source>
</reference>
<sequence>MFLGLFEYQRIESSESKILEKAKGAKKMEITHFGLEEWLNKWEKEAVYDLTQSSIEALTLEELIGLDGTTVTDFFQSLSKTSLDYGWSEGTATFKKEVASLYQSPSSENIIQTNGATGANLLALYGLIEPGDHVVSMLPTYQQLYDLPKSLGATVDFVPLTEEEEWRFDSVKLVDVIQPNTKMICLNSANNPTGTLLDRQTLEEIIAIAEKVDAYILMDEVYAPLAGGDFVSIVDLYDKGITTNSLSKTYSVPGIRIGWVAANQEIIERLRKYHTYLVLSGGVLSDALAVHALRNKEKILARNKKIVSENLAIVEKWLADEPNVQLVLPNHVSTSFIRLNITEDDEQFCIDLLRETGVLLVPGSAYGVPQHARLGYCCRKETLEKGLALLSEYLKERGNNKV</sequence>
<evidence type="ECO:0000259" key="2">
    <source>
        <dbReference type="Pfam" id="PF00155"/>
    </source>
</evidence>
<dbReference type="Gene3D" id="3.90.1150.10">
    <property type="entry name" value="Aspartate Aminotransferase, domain 1"/>
    <property type="match status" value="1"/>
</dbReference>
<dbReference type="EC" id="2.6.1.-" evidence="1"/>
<comment type="caution">
    <text evidence="3">The sequence shown here is derived from an EMBL/GenBank/DDBJ whole genome shotgun (WGS) entry which is preliminary data.</text>
</comment>
<dbReference type="PANTHER" id="PTHR43510">
    <property type="entry name" value="AMINOTRANSFERASE FUNCTION, HYPOTHETICAL (EUROFUNG)"/>
    <property type="match status" value="1"/>
</dbReference>
<dbReference type="InterPro" id="IPR015421">
    <property type="entry name" value="PyrdxlP-dep_Trfase_major"/>
</dbReference>
<dbReference type="Gene3D" id="3.40.640.10">
    <property type="entry name" value="Type I PLP-dependent aspartate aminotransferase-like (Major domain)"/>
    <property type="match status" value="1"/>
</dbReference>
<protein>
    <recommendedName>
        <fullName evidence="1">Aminotransferase</fullName>
        <ecNumber evidence="1">2.6.1.-</ecNumber>
    </recommendedName>
</protein>
<dbReference type="EMBL" id="LESJ01000005">
    <property type="protein sequence ID" value="RBT68535.1"/>
    <property type="molecule type" value="Genomic_DNA"/>
</dbReference>
<dbReference type="NCBIfam" id="NF005593">
    <property type="entry name" value="PRK07324.1"/>
    <property type="match status" value="1"/>
</dbReference>
<dbReference type="Proteomes" id="UP000253498">
    <property type="component" value="Unassembled WGS sequence"/>
</dbReference>
<evidence type="ECO:0000313" key="4">
    <source>
        <dbReference type="Proteomes" id="UP000253498"/>
    </source>
</evidence>
<dbReference type="GO" id="GO:0030170">
    <property type="term" value="F:pyridoxal phosphate binding"/>
    <property type="evidence" value="ECO:0007669"/>
    <property type="project" value="InterPro"/>
</dbReference>
<dbReference type="GO" id="GO:0008483">
    <property type="term" value="F:transaminase activity"/>
    <property type="evidence" value="ECO:0007669"/>
    <property type="project" value="UniProtKB-KW"/>
</dbReference>
<gene>
    <name evidence="3" type="ORF">EB03_01669</name>
</gene>
<organism evidence="3 4">
    <name type="scientific">Enterococcus hirae</name>
    <dbReference type="NCBI Taxonomy" id="1354"/>
    <lineage>
        <taxon>Bacteria</taxon>
        <taxon>Bacillati</taxon>
        <taxon>Bacillota</taxon>
        <taxon>Bacilli</taxon>
        <taxon>Lactobacillales</taxon>
        <taxon>Enterococcaceae</taxon>
        <taxon>Enterococcus</taxon>
    </lineage>
</organism>
<dbReference type="InterPro" id="IPR015422">
    <property type="entry name" value="PyrdxlP-dep_Trfase_small"/>
</dbReference>
<dbReference type="AlphaFoldDB" id="A0AB37IGF4"/>
<dbReference type="InterPro" id="IPR004839">
    <property type="entry name" value="Aminotransferase_I/II_large"/>
</dbReference>
<dbReference type="CDD" id="cd00609">
    <property type="entry name" value="AAT_like"/>
    <property type="match status" value="1"/>
</dbReference>
<evidence type="ECO:0000256" key="1">
    <source>
        <dbReference type="RuleBase" id="RU000481"/>
    </source>
</evidence>
<dbReference type="Pfam" id="PF00155">
    <property type="entry name" value="Aminotran_1_2"/>
    <property type="match status" value="1"/>
</dbReference>
<dbReference type="PROSITE" id="PS00105">
    <property type="entry name" value="AA_TRANSFER_CLASS_1"/>
    <property type="match status" value="1"/>
</dbReference>